<dbReference type="PANTHER" id="PTHR31069:SF12">
    <property type="entry name" value="TRANSCRIPTION FACTOR DOMAIN-CONTAINING PROTEIN"/>
    <property type="match status" value="1"/>
</dbReference>
<name>A0A1E3NVU5_WICAA</name>
<protein>
    <recommendedName>
        <fullName evidence="5">Zn(2)-C6 fungal-type domain-containing protein</fullName>
    </recommendedName>
</protein>
<keyword evidence="2" id="KW-0238">DNA-binding</keyword>
<dbReference type="GeneID" id="30201170"/>
<dbReference type="SMART" id="SM00066">
    <property type="entry name" value="GAL4"/>
    <property type="match status" value="1"/>
</dbReference>
<dbReference type="AlphaFoldDB" id="A0A1E3NVU5"/>
<evidence type="ECO:0000313" key="6">
    <source>
        <dbReference type="EMBL" id="ODQ57256.1"/>
    </source>
</evidence>
<dbReference type="InterPro" id="IPR036864">
    <property type="entry name" value="Zn2-C6_fun-type_DNA-bd_sf"/>
</dbReference>
<proteinExistence type="predicted"/>
<dbReference type="PROSITE" id="PS50048">
    <property type="entry name" value="ZN2_CY6_FUNGAL_2"/>
    <property type="match status" value="1"/>
</dbReference>
<dbReference type="GO" id="GO:0000981">
    <property type="term" value="F:DNA-binding transcription factor activity, RNA polymerase II-specific"/>
    <property type="evidence" value="ECO:0007669"/>
    <property type="project" value="InterPro"/>
</dbReference>
<dbReference type="CDD" id="cd00067">
    <property type="entry name" value="GAL4"/>
    <property type="match status" value="1"/>
</dbReference>
<dbReference type="EMBL" id="KV454214">
    <property type="protein sequence ID" value="ODQ57256.1"/>
    <property type="molecule type" value="Genomic_DNA"/>
</dbReference>
<keyword evidence="7" id="KW-1185">Reference proteome</keyword>
<dbReference type="Pfam" id="PF00172">
    <property type="entry name" value="Zn_clus"/>
    <property type="match status" value="1"/>
</dbReference>
<evidence type="ECO:0000256" key="1">
    <source>
        <dbReference type="ARBA" id="ARBA00023015"/>
    </source>
</evidence>
<evidence type="ECO:0000256" key="4">
    <source>
        <dbReference type="ARBA" id="ARBA00023242"/>
    </source>
</evidence>
<dbReference type="Gene3D" id="4.10.240.10">
    <property type="entry name" value="Zn(2)-C6 fungal-type DNA-binding domain"/>
    <property type="match status" value="1"/>
</dbReference>
<dbReference type="GO" id="GO:0045944">
    <property type="term" value="P:positive regulation of transcription by RNA polymerase II"/>
    <property type="evidence" value="ECO:0007669"/>
    <property type="project" value="TreeGrafter"/>
</dbReference>
<dbReference type="GO" id="GO:0008270">
    <property type="term" value="F:zinc ion binding"/>
    <property type="evidence" value="ECO:0007669"/>
    <property type="project" value="InterPro"/>
</dbReference>
<dbReference type="PANTHER" id="PTHR31069">
    <property type="entry name" value="OLEATE-ACTIVATED TRANSCRIPTION FACTOR 1-RELATED"/>
    <property type="match status" value="1"/>
</dbReference>
<dbReference type="GO" id="GO:0000978">
    <property type="term" value="F:RNA polymerase II cis-regulatory region sequence-specific DNA binding"/>
    <property type="evidence" value="ECO:0007669"/>
    <property type="project" value="TreeGrafter"/>
</dbReference>
<dbReference type="GO" id="GO:0005634">
    <property type="term" value="C:nucleus"/>
    <property type="evidence" value="ECO:0007669"/>
    <property type="project" value="TreeGrafter"/>
</dbReference>
<dbReference type="InterPro" id="IPR001138">
    <property type="entry name" value="Zn2Cys6_DnaBD"/>
</dbReference>
<dbReference type="OrthoDB" id="3980493at2759"/>
<dbReference type="SUPFAM" id="SSF57701">
    <property type="entry name" value="Zn2/Cys6 DNA-binding domain"/>
    <property type="match status" value="1"/>
</dbReference>
<feature type="domain" description="Zn(2)-C6 fungal-type" evidence="5">
    <location>
        <begin position="5"/>
        <end position="38"/>
    </location>
</feature>
<evidence type="ECO:0000256" key="2">
    <source>
        <dbReference type="ARBA" id="ARBA00023125"/>
    </source>
</evidence>
<accession>A0A1E3NVU5</accession>
<evidence type="ECO:0000256" key="3">
    <source>
        <dbReference type="ARBA" id="ARBA00023163"/>
    </source>
</evidence>
<organism evidence="6 7">
    <name type="scientific">Wickerhamomyces anomalus (strain ATCC 58044 / CBS 1984 / NCYC 433 / NRRL Y-366-8)</name>
    <name type="common">Yeast</name>
    <name type="synonym">Hansenula anomala</name>
    <dbReference type="NCBI Taxonomy" id="683960"/>
    <lineage>
        <taxon>Eukaryota</taxon>
        <taxon>Fungi</taxon>
        <taxon>Dikarya</taxon>
        <taxon>Ascomycota</taxon>
        <taxon>Saccharomycotina</taxon>
        <taxon>Saccharomycetes</taxon>
        <taxon>Phaffomycetales</taxon>
        <taxon>Wickerhamomycetaceae</taxon>
        <taxon>Wickerhamomyces</taxon>
    </lineage>
</organism>
<evidence type="ECO:0000259" key="5">
    <source>
        <dbReference type="PROSITE" id="PS50048"/>
    </source>
</evidence>
<gene>
    <name evidence="6" type="ORF">WICANDRAFT_65513</name>
</gene>
<keyword evidence="1" id="KW-0805">Transcription regulation</keyword>
<dbReference type="CDD" id="cd12148">
    <property type="entry name" value="fungal_TF_MHR"/>
    <property type="match status" value="1"/>
</dbReference>
<sequence length="822" mass="96214">MRVVACISCRLRRRKCDRAKPVCTGCKDLNIPQELCVYKDLKAKTKSNDRKEILDQYKSDNMKLKNQKFRLMEGIELAFVEKSRLLREELASSSALNNESSPANVILQTQYKKSIEKDSKKNEQDITNNLHFGSISWGSLMTSEPDMQVLLEQMDSIIKRQKVQLDSLKKNFEEPVNENCILSKVKAYITSVALGIEKLDDFQIFQHLFHDIEKNLPTYKELKKFLDHQFRISQTDYVAFFSVDEETYYEILHRVLKFDGEGKPTIQISLPEQSSRLMDLAYVISYLIYIAYHRSQLIHDNHNANHMLLLEYSETLLHSYRLLCNAFKCDNSFLPTHTPEELHTMLYITTFERYTPHGRHKSNESIDNTMNSRNLTSIARVLQLNQNIDIVYSGRSENYRKSLKSAWYLLVLVDVMESLESGLPPKIRPDEILRYKDHYNGYIESLIVLNRVLYKFHKYDLDSMQNTYEFVRIVDEELVTDLRRLLKSELRPARYDFECLLGFDFDDISMSGEFVKETACFAIKFNIFSLIQTLYFICFKKLEMIDKESDETKKFNILSMKYSTLIISLIGEVFILYDKLSSHPNSYEYAVLESIMAIFPHLSLALRRVYICAGARIFEKLPINKPSAVKRFLYARPANENTLLKELHLKQEYQIDYKIEDLADYDADEDINELFARFSPLLDYRFVIFNFSQVLKKISENLFNEKSNINFVKLNHIFFYLLKLTSFFLNATFVDDAKALGNATSFKGLHDTPRASRYSDESESESEFNFKDLFEKAINTKSENFDFKEFFNNTNGIYQTTDIDDFLTTYPMSVLGGSNQEF</sequence>
<dbReference type="Proteomes" id="UP000094112">
    <property type="component" value="Unassembled WGS sequence"/>
</dbReference>
<keyword evidence="3" id="KW-0804">Transcription</keyword>
<dbReference type="InterPro" id="IPR050675">
    <property type="entry name" value="OAF3"/>
</dbReference>
<keyword evidence="4" id="KW-0539">Nucleus</keyword>
<dbReference type="RefSeq" id="XP_019036463.1">
    <property type="nucleotide sequence ID" value="XM_019183924.1"/>
</dbReference>
<evidence type="ECO:0000313" key="7">
    <source>
        <dbReference type="Proteomes" id="UP000094112"/>
    </source>
</evidence>
<reference evidence="6 7" key="1">
    <citation type="journal article" date="2016" name="Proc. Natl. Acad. Sci. U.S.A.">
        <title>Comparative genomics of biotechnologically important yeasts.</title>
        <authorList>
            <person name="Riley R."/>
            <person name="Haridas S."/>
            <person name="Wolfe K.H."/>
            <person name="Lopes M.R."/>
            <person name="Hittinger C.T."/>
            <person name="Goeker M."/>
            <person name="Salamov A.A."/>
            <person name="Wisecaver J.H."/>
            <person name="Long T.M."/>
            <person name="Calvey C.H."/>
            <person name="Aerts A.L."/>
            <person name="Barry K.W."/>
            <person name="Choi C."/>
            <person name="Clum A."/>
            <person name="Coughlan A.Y."/>
            <person name="Deshpande S."/>
            <person name="Douglass A.P."/>
            <person name="Hanson S.J."/>
            <person name="Klenk H.-P."/>
            <person name="LaButti K.M."/>
            <person name="Lapidus A."/>
            <person name="Lindquist E.A."/>
            <person name="Lipzen A.M."/>
            <person name="Meier-Kolthoff J.P."/>
            <person name="Ohm R.A."/>
            <person name="Otillar R.P."/>
            <person name="Pangilinan J.L."/>
            <person name="Peng Y."/>
            <person name="Rokas A."/>
            <person name="Rosa C.A."/>
            <person name="Scheuner C."/>
            <person name="Sibirny A.A."/>
            <person name="Slot J.C."/>
            <person name="Stielow J.B."/>
            <person name="Sun H."/>
            <person name="Kurtzman C.P."/>
            <person name="Blackwell M."/>
            <person name="Grigoriev I.V."/>
            <person name="Jeffries T.W."/>
        </authorList>
    </citation>
    <scope>NUCLEOTIDE SEQUENCE [LARGE SCALE GENOMIC DNA]</scope>
    <source>
        <strain evidence="7">ATCC 58044 / CBS 1984 / NCYC 433 / NRRL Y-366-8</strain>
    </source>
</reference>